<name>A0A0B2VGH7_TOXCA</name>
<sequence length="107" mass="11085">MGSKIVFFTAIAFTLLAFIDTSVQSKATQPSKAGGFGGSSSSGFSSSPKGAFGGSSASGWGSVPVDSAFISTKNHSQTNGVRDVTKKSNANNDNARRLKVYGWIENN</sequence>
<keyword evidence="2" id="KW-0732">Signal</keyword>
<keyword evidence="4" id="KW-1185">Reference proteome</keyword>
<reference evidence="3 4" key="1">
    <citation type="submission" date="2014-11" db="EMBL/GenBank/DDBJ databases">
        <title>Genetic blueprint of the zoonotic pathogen Toxocara canis.</title>
        <authorList>
            <person name="Zhu X.-Q."/>
            <person name="Korhonen P.K."/>
            <person name="Cai H."/>
            <person name="Young N.D."/>
            <person name="Nejsum P."/>
            <person name="von Samson-Himmelstjerna G."/>
            <person name="Boag P.R."/>
            <person name="Tan P."/>
            <person name="Li Q."/>
            <person name="Min J."/>
            <person name="Yang Y."/>
            <person name="Wang X."/>
            <person name="Fang X."/>
            <person name="Hall R.S."/>
            <person name="Hofmann A."/>
            <person name="Sternberg P.W."/>
            <person name="Jex A.R."/>
            <person name="Gasser R.B."/>
        </authorList>
    </citation>
    <scope>NUCLEOTIDE SEQUENCE [LARGE SCALE GENOMIC DNA]</scope>
    <source>
        <strain evidence="3">PN_DK_2014</strain>
    </source>
</reference>
<proteinExistence type="predicted"/>
<gene>
    <name evidence="3" type="ORF">Tcan_10399</name>
</gene>
<evidence type="ECO:0000313" key="4">
    <source>
        <dbReference type="Proteomes" id="UP000031036"/>
    </source>
</evidence>
<feature type="region of interest" description="Disordered" evidence="1">
    <location>
        <begin position="74"/>
        <end position="93"/>
    </location>
</feature>
<feature type="compositionally biased region" description="Low complexity" evidence="1">
    <location>
        <begin position="41"/>
        <end position="58"/>
    </location>
</feature>
<dbReference type="AlphaFoldDB" id="A0A0B2VGH7"/>
<protein>
    <submittedName>
        <fullName evidence="3">Uncharacterized protein</fullName>
    </submittedName>
</protein>
<dbReference type="Proteomes" id="UP000031036">
    <property type="component" value="Unassembled WGS sequence"/>
</dbReference>
<feature type="chain" id="PRO_5002095414" evidence="2">
    <location>
        <begin position="28"/>
        <end position="107"/>
    </location>
</feature>
<organism evidence="3 4">
    <name type="scientific">Toxocara canis</name>
    <name type="common">Canine roundworm</name>
    <dbReference type="NCBI Taxonomy" id="6265"/>
    <lineage>
        <taxon>Eukaryota</taxon>
        <taxon>Metazoa</taxon>
        <taxon>Ecdysozoa</taxon>
        <taxon>Nematoda</taxon>
        <taxon>Chromadorea</taxon>
        <taxon>Rhabditida</taxon>
        <taxon>Spirurina</taxon>
        <taxon>Ascaridomorpha</taxon>
        <taxon>Ascaridoidea</taxon>
        <taxon>Toxocaridae</taxon>
        <taxon>Toxocara</taxon>
    </lineage>
</organism>
<evidence type="ECO:0000256" key="1">
    <source>
        <dbReference type="SAM" id="MobiDB-lite"/>
    </source>
</evidence>
<dbReference type="EMBL" id="JPKZ01001320">
    <property type="protein sequence ID" value="KHN82626.1"/>
    <property type="molecule type" value="Genomic_DNA"/>
</dbReference>
<evidence type="ECO:0000313" key="3">
    <source>
        <dbReference type="EMBL" id="KHN82626.1"/>
    </source>
</evidence>
<comment type="caution">
    <text evidence="3">The sequence shown here is derived from an EMBL/GenBank/DDBJ whole genome shotgun (WGS) entry which is preliminary data.</text>
</comment>
<feature type="region of interest" description="Disordered" evidence="1">
    <location>
        <begin position="27"/>
        <end position="58"/>
    </location>
</feature>
<evidence type="ECO:0000256" key="2">
    <source>
        <dbReference type="SAM" id="SignalP"/>
    </source>
</evidence>
<feature type="signal peptide" evidence="2">
    <location>
        <begin position="1"/>
        <end position="27"/>
    </location>
</feature>
<accession>A0A0B2VGH7</accession>